<dbReference type="InterPro" id="IPR036291">
    <property type="entry name" value="NAD(P)-bd_dom_sf"/>
</dbReference>
<proteinExistence type="predicted"/>
<dbReference type="AlphaFoldDB" id="A0A1V2ZZ59"/>
<dbReference type="SUPFAM" id="SSF51735">
    <property type="entry name" value="NAD(P)-binding Rossmann-fold domains"/>
    <property type="match status" value="1"/>
</dbReference>
<evidence type="ECO:0000313" key="2">
    <source>
        <dbReference type="EMBL" id="OOC10390.1"/>
    </source>
</evidence>
<protein>
    <submittedName>
        <fullName evidence="2">NAD(P)-dependent oxidoreductase</fullName>
    </submittedName>
</protein>
<evidence type="ECO:0000259" key="1">
    <source>
        <dbReference type="Pfam" id="PF01370"/>
    </source>
</evidence>
<keyword evidence="3" id="KW-1185">Reference proteome</keyword>
<dbReference type="Gene3D" id="3.40.50.720">
    <property type="entry name" value="NAD(P)-binding Rossmann-like Domain"/>
    <property type="match status" value="1"/>
</dbReference>
<feature type="domain" description="NAD-dependent epimerase/dehydratase" evidence="1">
    <location>
        <begin position="4"/>
        <end position="165"/>
    </location>
</feature>
<dbReference type="InterPro" id="IPR001509">
    <property type="entry name" value="Epimerase_deHydtase"/>
</dbReference>
<dbReference type="CDD" id="cd05266">
    <property type="entry name" value="SDR_a4"/>
    <property type="match status" value="1"/>
</dbReference>
<accession>A0A1V2ZZ59</accession>
<organism evidence="2 3">
    <name type="scientific">Thioalkalivibrio halophilus</name>
    <dbReference type="NCBI Taxonomy" id="252474"/>
    <lineage>
        <taxon>Bacteria</taxon>
        <taxon>Pseudomonadati</taxon>
        <taxon>Pseudomonadota</taxon>
        <taxon>Gammaproteobacteria</taxon>
        <taxon>Chromatiales</taxon>
        <taxon>Ectothiorhodospiraceae</taxon>
        <taxon>Thioalkalivibrio</taxon>
    </lineage>
</organism>
<dbReference type="OrthoDB" id="9808276at2"/>
<comment type="caution">
    <text evidence="2">The sequence shown here is derived from an EMBL/GenBank/DDBJ whole genome shotgun (WGS) entry which is preliminary data.</text>
</comment>
<dbReference type="GO" id="GO:0004029">
    <property type="term" value="F:aldehyde dehydrogenase (NAD+) activity"/>
    <property type="evidence" value="ECO:0007669"/>
    <property type="project" value="TreeGrafter"/>
</dbReference>
<dbReference type="PANTHER" id="PTHR48079:SF6">
    <property type="entry name" value="NAD(P)-BINDING DOMAIN-CONTAINING PROTEIN-RELATED"/>
    <property type="match status" value="1"/>
</dbReference>
<sequence length="279" mass="31094">MDDILILGCGDLGTGLAGRLHDAGHRVWGLRRHPERLPGWIRPLQGDLTDPDGLPELPRSTRAVYFITTPDQMDDTGYRRAYVDALQHALGALERQGLQPERVIFVSSTGVYGVDDGSRVDEDTPALPQRFSGRRLLEAERLLEASPYRGIRLRLGGIYGPGRERMLDLARAGQLGDDEPPTWTNRIHRDDAVGILHHLFTLADPDPVYLGVDTEPALKSEVLHWLAARLGTLPADAAVHRVDARDGARGRRCDSRRLQDSGYRFRYPDYRAGFAPLLP</sequence>
<dbReference type="GO" id="GO:0005737">
    <property type="term" value="C:cytoplasm"/>
    <property type="evidence" value="ECO:0007669"/>
    <property type="project" value="TreeGrafter"/>
</dbReference>
<dbReference type="InterPro" id="IPR051783">
    <property type="entry name" value="NAD(P)-dependent_oxidoreduct"/>
</dbReference>
<dbReference type="EMBL" id="MUZR01000017">
    <property type="protein sequence ID" value="OOC10390.1"/>
    <property type="molecule type" value="Genomic_DNA"/>
</dbReference>
<dbReference type="Proteomes" id="UP000189177">
    <property type="component" value="Unassembled WGS sequence"/>
</dbReference>
<gene>
    <name evidence="2" type="ORF">B1A74_06245</name>
</gene>
<dbReference type="RefSeq" id="WP_024328478.1">
    <property type="nucleotide sequence ID" value="NZ_MUZR01000017.1"/>
</dbReference>
<name>A0A1V2ZZ59_9GAMM</name>
<dbReference type="STRING" id="252474.B1A74_06245"/>
<evidence type="ECO:0000313" key="3">
    <source>
        <dbReference type="Proteomes" id="UP000189177"/>
    </source>
</evidence>
<reference evidence="2 3" key="1">
    <citation type="submission" date="2017-02" db="EMBL/GenBank/DDBJ databases">
        <title>Genomic diversity within the haloalkaliphilic genus Thioalkalivibrio.</title>
        <authorList>
            <person name="Ahn A.-C."/>
            <person name="Meier-Kolthoff J."/>
            <person name="Overmars L."/>
            <person name="Richter M."/>
            <person name="Woyke T."/>
            <person name="Sorokin D.Y."/>
            <person name="Muyzer G."/>
        </authorList>
    </citation>
    <scope>NUCLEOTIDE SEQUENCE [LARGE SCALE GENOMIC DNA]</scope>
    <source>
        <strain evidence="2 3">HL17</strain>
    </source>
</reference>
<dbReference type="Pfam" id="PF01370">
    <property type="entry name" value="Epimerase"/>
    <property type="match status" value="1"/>
</dbReference>
<dbReference type="PANTHER" id="PTHR48079">
    <property type="entry name" value="PROTEIN YEEZ"/>
    <property type="match status" value="1"/>
</dbReference>